<accession>A0ABQ0QI02</accession>
<dbReference type="InterPro" id="IPR050194">
    <property type="entry name" value="Glycosyltransferase_grp1"/>
</dbReference>
<dbReference type="InterPro" id="IPR001296">
    <property type="entry name" value="Glyco_trans_1"/>
</dbReference>
<feature type="domain" description="Glycosyl transferase family 1" evidence="1">
    <location>
        <begin position="180"/>
        <end position="330"/>
    </location>
</feature>
<dbReference type="PANTHER" id="PTHR45947:SF3">
    <property type="entry name" value="SULFOQUINOVOSYL TRANSFERASE SQD2"/>
    <property type="match status" value="1"/>
</dbReference>
<evidence type="ECO:0000259" key="2">
    <source>
        <dbReference type="Pfam" id="PF13439"/>
    </source>
</evidence>
<dbReference type="EMBL" id="BAQB01000005">
    <property type="protein sequence ID" value="GBR45403.1"/>
    <property type="molecule type" value="Genomic_DNA"/>
</dbReference>
<dbReference type="Pfam" id="PF00534">
    <property type="entry name" value="Glycos_transf_1"/>
    <property type="match status" value="1"/>
</dbReference>
<name>A0ABQ0QI02_9PROT</name>
<dbReference type="Proteomes" id="UP001062443">
    <property type="component" value="Unassembled WGS sequence"/>
</dbReference>
<evidence type="ECO:0000313" key="3">
    <source>
        <dbReference type="EMBL" id="GBR45403.1"/>
    </source>
</evidence>
<sequence>MKIAYVINSLECGGAQSPIPDIIHLMQEHGASVMVFGLERRDGLAIPLLQHAGIPVRVRSGKKNDHLAAYFWLKRELKAYQPDLVWTSLTRATLLGQLIAKSLNVPTVHWQHSARLKTINAWLLRALCRNTLLWVADSETVACFAKRRLRLRDNLMCWPIFRAPPNAPTARLWQEGEIIQIGSLGRLHSVKGYDMLCDALALLQPMKDLPAFHMTFAGDGPERAALEERAARHNLPVSFYGHCEAPLDFLSTLHLYLQTSHWEGLCVAAHEAMACALPIITTPAGEIPRSVEDGVSGLIIPFNDAGALAAALATLLRTPERLGTMGTRSRSRVMKRFGPAAFAEHGRAILTAIPGLNTPKV</sequence>
<dbReference type="RefSeq" id="WP_068170681.1">
    <property type="nucleotide sequence ID" value="NZ_BAQB01000005.1"/>
</dbReference>
<reference evidence="3" key="1">
    <citation type="submission" date="2013-04" db="EMBL/GenBank/DDBJ databases">
        <title>The genome sequencing project of 58 acetic acid bacteria.</title>
        <authorList>
            <person name="Okamoto-Kainuma A."/>
            <person name="Ishikawa M."/>
            <person name="Umino S."/>
            <person name="Koizumi Y."/>
            <person name="Shiwa Y."/>
            <person name="Yoshikawa H."/>
            <person name="Matsutani M."/>
            <person name="Matsushita K."/>
        </authorList>
    </citation>
    <scope>NUCLEOTIDE SEQUENCE</scope>
    <source>
        <strain evidence="3">NBRC 106556</strain>
    </source>
</reference>
<organism evidence="3 4">
    <name type="scientific">Neokomagataea tanensis NBRC 106556</name>
    <dbReference type="NCBI Taxonomy" id="1223519"/>
    <lineage>
        <taxon>Bacteria</taxon>
        <taxon>Pseudomonadati</taxon>
        <taxon>Pseudomonadota</taxon>
        <taxon>Alphaproteobacteria</taxon>
        <taxon>Acetobacterales</taxon>
        <taxon>Acetobacteraceae</taxon>
        <taxon>Neokomagataea</taxon>
    </lineage>
</organism>
<proteinExistence type="predicted"/>
<dbReference type="SUPFAM" id="SSF53756">
    <property type="entry name" value="UDP-Glycosyltransferase/glycogen phosphorylase"/>
    <property type="match status" value="1"/>
</dbReference>
<comment type="caution">
    <text evidence="3">The sequence shown here is derived from an EMBL/GenBank/DDBJ whole genome shotgun (WGS) entry which is preliminary data.</text>
</comment>
<dbReference type="Pfam" id="PF13439">
    <property type="entry name" value="Glyco_transf_4"/>
    <property type="match status" value="1"/>
</dbReference>
<evidence type="ECO:0000313" key="4">
    <source>
        <dbReference type="Proteomes" id="UP001062443"/>
    </source>
</evidence>
<keyword evidence="3" id="KW-0808">Transferase</keyword>
<keyword evidence="4" id="KW-1185">Reference proteome</keyword>
<dbReference type="GO" id="GO:0016740">
    <property type="term" value="F:transferase activity"/>
    <property type="evidence" value="ECO:0007669"/>
    <property type="project" value="UniProtKB-KW"/>
</dbReference>
<feature type="domain" description="Glycosyltransferase subfamily 4-like N-terminal" evidence="2">
    <location>
        <begin position="13"/>
        <end position="154"/>
    </location>
</feature>
<gene>
    <name evidence="3" type="ORF">AA106556_0762</name>
</gene>
<protein>
    <submittedName>
        <fullName evidence="3">Lipopolysaccharide glycosyl transferase</fullName>
    </submittedName>
</protein>
<evidence type="ECO:0000259" key="1">
    <source>
        <dbReference type="Pfam" id="PF00534"/>
    </source>
</evidence>
<dbReference type="Gene3D" id="3.40.50.2000">
    <property type="entry name" value="Glycogen Phosphorylase B"/>
    <property type="match status" value="2"/>
</dbReference>
<dbReference type="PANTHER" id="PTHR45947">
    <property type="entry name" value="SULFOQUINOVOSYL TRANSFERASE SQD2"/>
    <property type="match status" value="1"/>
</dbReference>
<dbReference type="InterPro" id="IPR028098">
    <property type="entry name" value="Glyco_trans_4-like_N"/>
</dbReference>